<dbReference type="InterPro" id="IPR036942">
    <property type="entry name" value="Beta-barrel_TonB_sf"/>
</dbReference>
<dbReference type="Gene3D" id="2.40.170.20">
    <property type="entry name" value="TonB-dependent receptor, beta-barrel domain"/>
    <property type="match status" value="1"/>
</dbReference>
<reference evidence="4 5" key="1">
    <citation type="submission" date="2019-01" db="EMBL/GenBank/DDBJ databases">
        <title>Fusobacterium necrophorum Isolated From the Uterus of Dairy Cows.</title>
        <authorList>
            <person name="Francis A.M."/>
        </authorList>
    </citation>
    <scope>NUCLEOTIDE SEQUENCE [LARGE SCALE GENOMIC DNA]</scope>
    <source>
        <strain evidence="4 5">KG35</strain>
    </source>
</reference>
<protein>
    <recommendedName>
        <fullName evidence="6">TonB-dependent receptor</fullName>
    </recommendedName>
</protein>
<dbReference type="SUPFAM" id="SSF56935">
    <property type="entry name" value="Porins"/>
    <property type="match status" value="1"/>
</dbReference>
<keyword evidence="3" id="KW-0998">Cell outer membrane</keyword>
<name>A0A4Q2KRT2_9FUSO</name>
<dbReference type="Proteomes" id="UP000289216">
    <property type="component" value="Unassembled WGS sequence"/>
</dbReference>
<feature type="non-terminal residue" evidence="4">
    <location>
        <position position="1"/>
    </location>
</feature>
<accession>A0A4Q2KRT2</accession>
<dbReference type="GO" id="GO:0009279">
    <property type="term" value="C:cell outer membrane"/>
    <property type="evidence" value="ECO:0007669"/>
    <property type="project" value="UniProtKB-SubCell"/>
</dbReference>
<dbReference type="EMBL" id="SBAP01000068">
    <property type="protein sequence ID" value="RXZ68165.1"/>
    <property type="molecule type" value="Genomic_DNA"/>
</dbReference>
<proteinExistence type="predicted"/>
<evidence type="ECO:0000256" key="2">
    <source>
        <dbReference type="ARBA" id="ARBA00023136"/>
    </source>
</evidence>
<evidence type="ECO:0008006" key="6">
    <source>
        <dbReference type="Google" id="ProtNLM"/>
    </source>
</evidence>
<evidence type="ECO:0000256" key="3">
    <source>
        <dbReference type="ARBA" id="ARBA00023237"/>
    </source>
</evidence>
<comment type="caution">
    <text evidence="4">The sequence shown here is derived from an EMBL/GenBank/DDBJ whole genome shotgun (WGS) entry which is preliminary data.</text>
</comment>
<comment type="subcellular location">
    <subcellularLocation>
        <location evidence="1">Cell outer membrane</location>
    </subcellularLocation>
</comment>
<dbReference type="AlphaFoldDB" id="A0A4Q2KRT2"/>
<evidence type="ECO:0000313" key="4">
    <source>
        <dbReference type="EMBL" id="RXZ68165.1"/>
    </source>
</evidence>
<sequence length="136" mass="15427">ASYNLRIGDMKARISGYYTKFMDQSKVLSYYDDVAMTFSNFAISGIEKQHFGLEAAATVPLYAGLSLNGAVSWGQFTYDNNPDFVQIQDNSGMVKNEGKVYWKNFRVESTPQTAMNIGLSYRGRRNFFASVDLNYY</sequence>
<evidence type="ECO:0000313" key="5">
    <source>
        <dbReference type="Proteomes" id="UP000289216"/>
    </source>
</evidence>
<keyword evidence="2" id="KW-0472">Membrane</keyword>
<organism evidence="4 5">
    <name type="scientific">Fusobacterium necrophorum</name>
    <dbReference type="NCBI Taxonomy" id="859"/>
    <lineage>
        <taxon>Bacteria</taxon>
        <taxon>Fusobacteriati</taxon>
        <taxon>Fusobacteriota</taxon>
        <taxon>Fusobacteriia</taxon>
        <taxon>Fusobacteriales</taxon>
        <taxon>Fusobacteriaceae</taxon>
        <taxon>Fusobacterium</taxon>
    </lineage>
</organism>
<feature type="non-terminal residue" evidence="4">
    <location>
        <position position="136"/>
    </location>
</feature>
<evidence type="ECO:0000256" key="1">
    <source>
        <dbReference type="ARBA" id="ARBA00004442"/>
    </source>
</evidence>
<gene>
    <name evidence="4" type="ORF">EPT53_10180</name>
</gene>